<feature type="region of interest" description="RU C" evidence="4">
    <location>
        <begin position="254"/>
        <end position="368"/>
    </location>
</feature>
<dbReference type="HAMAP" id="MF_01989">
    <property type="entry name" value="Cyc_amidohydrol"/>
    <property type="match status" value="1"/>
</dbReference>
<evidence type="ECO:0000256" key="1">
    <source>
        <dbReference type="ARBA" id="ARBA00010947"/>
    </source>
</evidence>
<protein>
    <recommendedName>
        <fullName evidence="4">Cyclic amide hydrolase</fullName>
        <shortName evidence="4">CyAH</shortName>
        <ecNumber evidence="4">3.5.2.-</ecNumber>
    </recommendedName>
    <alternativeName>
        <fullName evidence="4">Ring-opening amidohydrolase</fullName>
    </alternativeName>
</protein>
<comment type="caution">
    <text evidence="5">The sequence shown here is derived from an EMBL/GenBank/DDBJ whole genome shotgun (WGS) entry which is preliminary data.</text>
</comment>
<proteinExistence type="inferred from homology"/>
<feature type="region of interest" description="RU A" evidence="4">
    <location>
        <begin position="1"/>
        <end position="105"/>
    </location>
</feature>
<dbReference type="InterPro" id="IPR043008">
    <property type="entry name" value="AtzD/Barbiturase_RUA"/>
</dbReference>
<comment type="domain">
    <text evidence="4">The monomer structure is formed from three repeating units (RUs) that share the same structure as one another. The monomer and the active site possess nearly threefold rotational symmetry, to the extent that the active site possesses three potential Ser-Lys catalytic dyads, but one of the 3 active site surfaces varies in composition suggesting it is involved in confering substrate specificity.</text>
</comment>
<feature type="binding site" evidence="4">
    <location>
        <position position="328"/>
    </location>
    <ligand>
        <name>substrate</name>
    </ligand>
</feature>
<name>A0AA41Z0J1_9HYPH</name>
<gene>
    <name evidence="5" type="ORF">M8523_21615</name>
</gene>
<dbReference type="GO" id="GO:0016812">
    <property type="term" value="F:hydrolase activity, acting on carbon-nitrogen (but not peptide) bonds, in cyclic amides"/>
    <property type="evidence" value="ECO:0007669"/>
    <property type="project" value="UniProtKB-UniRule"/>
</dbReference>
<comment type="similarity">
    <text evidence="1 4">Belongs to the cyclic amide hydrolase (CyAH) family.</text>
</comment>
<evidence type="ECO:0000256" key="2">
    <source>
        <dbReference type="ARBA" id="ARBA00011881"/>
    </source>
</evidence>
<dbReference type="Gene3D" id="3.30.1330.160">
    <property type="entry name" value="Cyanuric acid hydrolase/Barbituras, RU C"/>
    <property type="match status" value="1"/>
</dbReference>
<feature type="binding site" evidence="4">
    <location>
        <position position="54"/>
    </location>
    <ligand>
        <name>substrate</name>
    </ligand>
</feature>
<keyword evidence="6" id="KW-1185">Reference proteome</keyword>
<evidence type="ECO:0000313" key="5">
    <source>
        <dbReference type="EMBL" id="MCW6510620.1"/>
    </source>
</evidence>
<dbReference type="Gene3D" id="3.30.1330.170">
    <property type="entry name" value="Cyanuric acid hydrolase/Barbiturase, RU A"/>
    <property type="match status" value="1"/>
</dbReference>
<dbReference type="Pfam" id="PF09663">
    <property type="entry name" value="Amido_AtzD_TrzD"/>
    <property type="match status" value="1"/>
</dbReference>
<dbReference type="InterPro" id="IPR043006">
    <property type="entry name" value="AtzD/Barbiturase_RUB"/>
</dbReference>
<dbReference type="RefSeq" id="WP_282586991.1">
    <property type="nucleotide sequence ID" value="NZ_JAMOIM010000016.1"/>
</dbReference>
<comment type="caution">
    <text evidence="4">Lacks conserved residue(s) required for the propagation of feature annotation.</text>
</comment>
<sequence length="368" mass="38276">MTSFETRVFRLSMAGPSDVSPLSQLFDAGQLEPAHVVAVIGKTEGNGGVNDFTRGYFTQSLMLLLARQLGITPDEAMLRVPCVLSGGTEGVLSPHMTIFARVPAAQRASAPALAIGIAFADPVPAEAVGRMAQLEVTARAVEVAIGEAGLGVDEVEFVQVKAPGLTSARIQEARERGADVVTADTNRAMALSRSAAALGAALTLGDVSRARLTDSAIGDDMTLFSSRVSVSSGIEITRTEIIAFGNSLRWSGPLRIAHRPMADALDIGAIHATLDELGIPSFPAVAEADRGRIKAVLVKGMPDPKGTIRGFRHTMLDDTDINAQRHIRAALGGVASAIMGDGRIFVSGGAEHQGPDGGGLLAVIAEAR</sequence>
<feature type="binding site" evidence="4">
    <location>
        <begin position="85"/>
        <end position="86"/>
    </location>
    <ligand>
        <name>substrate</name>
    </ligand>
</feature>
<evidence type="ECO:0000256" key="4">
    <source>
        <dbReference type="HAMAP-Rule" id="MF_01989"/>
    </source>
</evidence>
<dbReference type="InterPro" id="IPR043007">
    <property type="entry name" value="AtzD/Barbiturase_RUC"/>
</dbReference>
<reference evidence="5" key="1">
    <citation type="submission" date="2022-05" db="EMBL/GenBank/DDBJ databases">
        <authorList>
            <person name="Pankratov T."/>
        </authorList>
    </citation>
    <scope>NUCLEOTIDE SEQUENCE</scope>
    <source>
        <strain evidence="5">BP6-180914</strain>
    </source>
</reference>
<dbReference type="InterPro" id="IPR014086">
    <property type="entry name" value="AtzD/Barbiturase"/>
</dbReference>
<organism evidence="5 6">
    <name type="scientific">Lichenifustis flavocetrariae</name>
    <dbReference type="NCBI Taxonomy" id="2949735"/>
    <lineage>
        <taxon>Bacteria</taxon>
        <taxon>Pseudomonadati</taxon>
        <taxon>Pseudomonadota</taxon>
        <taxon>Alphaproteobacteria</taxon>
        <taxon>Hyphomicrobiales</taxon>
        <taxon>Lichenihabitantaceae</taxon>
        <taxon>Lichenifustis</taxon>
    </lineage>
</organism>
<dbReference type="EMBL" id="JAMOIM010000016">
    <property type="protein sequence ID" value="MCW6510620.1"/>
    <property type="molecule type" value="Genomic_DNA"/>
</dbReference>
<keyword evidence="3 4" id="KW-0378">Hydrolase</keyword>
<feature type="active site" evidence="4">
    <location>
        <position position="161"/>
    </location>
</feature>
<dbReference type="NCBIfam" id="TIGR02714">
    <property type="entry name" value="amido_AtzD_TrzD"/>
    <property type="match status" value="1"/>
</dbReference>
<feature type="binding site" evidence="4">
    <location>
        <begin position="347"/>
        <end position="348"/>
    </location>
    <ligand>
        <name>substrate</name>
    </ligand>
</feature>
<feature type="binding site" evidence="4">
    <location>
        <begin position="231"/>
        <end position="232"/>
    </location>
    <ligand>
        <name>substrate</name>
    </ligand>
</feature>
<evidence type="ECO:0000313" key="6">
    <source>
        <dbReference type="Proteomes" id="UP001165667"/>
    </source>
</evidence>
<dbReference type="EC" id="3.5.2.-" evidence="4"/>
<accession>A0AA41Z0J1</accession>
<dbReference type="Gene3D" id="3.30.1330.180">
    <property type="entry name" value="Cyanuric acid hydrolase/Barbiturase, RU B"/>
    <property type="match status" value="1"/>
</dbReference>
<evidence type="ECO:0000256" key="3">
    <source>
        <dbReference type="ARBA" id="ARBA00022801"/>
    </source>
</evidence>
<feature type="active site" description="Nucleophile" evidence="4">
    <location>
        <position position="231"/>
    </location>
</feature>
<feature type="binding site" evidence="4">
    <location>
        <position position="193"/>
    </location>
    <ligand>
        <name>substrate</name>
    </ligand>
</feature>
<dbReference type="AlphaFoldDB" id="A0AA41Z0J1"/>
<comment type="function">
    <text evidence="4">Cyclic amide hydrolase of unknown substrate specificity. Catalyzes the hydrolytic ring-opening of a cyclic amide. Does not act on cyanuric acid nor barbituric acid.</text>
</comment>
<comment type="subunit">
    <text evidence="2 4">Homotetramer.</text>
</comment>
<dbReference type="Proteomes" id="UP001165667">
    <property type="component" value="Unassembled WGS sequence"/>
</dbReference>